<dbReference type="SUPFAM" id="SSF161098">
    <property type="entry name" value="MetI-like"/>
    <property type="match status" value="1"/>
</dbReference>
<dbReference type="PROSITE" id="PS50928">
    <property type="entry name" value="ABC_TM1"/>
    <property type="match status" value="1"/>
</dbReference>
<dbReference type="InterPro" id="IPR010065">
    <property type="entry name" value="AA_ABC_transptr_permease_3TM"/>
</dbReference>
<name>A0A839N096_9MICO</name>
<dbReference type="InterPro" id="IPR000515">
    <property type="entry name" value="MetI-like"/>
</dbReference>
<keyword evidence="3 9" id="KW-0813">Transport</keyword>
<keyword evidence="5 9" id="KW-0812">Transmembrane</keyword>
<dbReference type="CDD" id="cd06261">
    <property type="entry name" value="TM_PBP2"/>
    <property type="match status" value="1"/>
</dbReference>
<reference evidence="11 12" key="1">
    <citation type="submission" date="2020-08" db="EMBL/GenBank/DDBJ databases">
        <title>Sequencing the genomes of 1000 actinobacteria strains.</title>
        <authorList>
            <person name="Klenk H.-P."/>
        </authorList>
    </citation>
    <scope>NUCLEOTIDE SEQUENCE [LARGE SCALE GENOMIC DNA]</scope>
    <source>
        <strain evidence="11 12">DSM 105369</strain>
    </source>
</reference>
<feature type="transmembrane region" description="Helical" evidence="9">
    <location>
        <begin position="195"/>
        <end position="218"/>
    </location>
</feature>
<evidence type="ECO:0000256" key="8">
    <source>
        <dbReference type="ARBA" id="ARBA00023136"/>
    </source>
</evidence>
<comment type="caution">
    <text evidence="11">The sequence shown here is derived from an EMBL/GenBank/DDBJ whole genome shotgun (WGS) entry which is preliminary data.</text>
</comment>
<keyword evidence="4" id="KW-1003">Cell membrane</keyword>
<evidence type="ECO:0000313" key="12">
    <source>
        <dbReference type="Proteomes" id="UP000559182"/>
    </source>
</evidence>
<evidence type="ECO:0000313" key="11">
    <source>
        <dbReference type="EMBL" id="MBB2891140.1"/>
    </source>
</evidence>
<evidence type="ECO:0000256" key="6">
    <source>
        <dbReference type="ARBA" id="ARBA00022970"/>
    </source>
</evidence>
<dbReference type="Proteomes" id="UP000559182">
    <property type="component" value="Unassembled WGS sequence"/>
</dbReference>
<feature type="transmembrane region" description="Helical" evidence="9">
    <location>
        <begin position="62"/>
        <end position="82"/>
    </location>
</feature>
<evidence type="ECO:0000256" key="4">
    <source>
        <dbReference type="ARBA" id="ARBA00022475"/>
    </source>
</evidence>
<dbReference type="GO" id="GO:0043190">
    <property type="term" value="C:ATP-binding cassette (ABC) transporter complex"/>
    <property type="evidence" value="ECO:0007669"/>
    <property type="project" value="InterPro"/>
</dbReference>
<dbReference type="GO" id="GO:0006865">
    <property type="term" value="P:amino acid transport"/>
    <property type="evidence" value="ECO:0007669"/>
    <property type="project" value="UniProtKB-KW"/>
</dbReference>
<dbReference type="InterPro" id="IPR035906">
    <property type="entry name" value="MetI-like_sf"/>
</dbReference>
<keyword evidence="12" id="KW-1185">Reference proteome</keyword>
<keyword evidence="7 9" id="KW-1133">Transmembrane helix</keyword>
<feature type="domain" description="ABC transmembrane type-1" evidence="10">
    <location>
        <begin position="14"/>
        <end position="211"/>
    </location>
</feature>
<accession>A0A839N096</accession>
<evidence type="ECO:0000256" key="5">
    <source>
        <dbReference type="ARBA" id="ARBA00022692"/>
    </source>
</evidence>
<comment type="subcellular location">
    <subcellularLocation>
        <location evidence="1 9">Cell membrane</location>
        <topology evidence="1 9">Multi-pass membrane protein</topology>
    </subcellularLocation>
</comment>
<dbReference type="Pfam" id="PF00528">
    <property type="entry name" value="BPD_transp_1"/>
    <property type="match status" value="1"/>
</dbReference>
<evidence type="ECO:0000259" key="10">
    <source>
        <dbReference type="PROSITE" id="PS50928"/>
    </source>
</evidence>
<dbReference type="Gene3D" id="1.10.3720.10">
    <property type="entry name" value="MetI-like"/>
    <property type="match status" value="1"/>
</dbReference>
<dbReference type="AlphaFoldDB" id="A0A839N096"/>
<sequence>MSSLFSDYQIWTALWATIRLTFFSAIGSLIVGTIVATLRLSPVGILRFVGTSYVNIFRNTPLTLIILSCSFVLYIQLGISLADSSDRAFADINGFRLAVVGLTVYHATYVCEALRSGFNTIPLGQAEAARSIGLTFSQTMREVILPQAFRGAVVPLGNTLIALTKNTTVAVTISVTELSAVLKTVTERDPGLLNMAFLVVGAFFVILTLPMGVATGWLGKRVAVKR</sequence>
<dbReference type="NCBIfam" id="TIGR01726">
    <property type="entry name" value="HEQRo_perm_3TM"/>
    <property type="match status" value="1"/>
</dbReference>
<evidence type="ECO:0000256" key="1">
    <source>
        <dbReference type="ARBA" id="ARBA00004651"/>
    </source>
</evidence>
<dbReference type="PANTHER" id="PTHR30614">
    <property type="entry name" value="MEMBRANE COMPONENT OF AMINO ACID ABC TRANSPORTER"/>
    <property type="match status" value="1"/>
</dbReference>
<keyword evidence="8 9" id="KW-0472">Membrane</keyword>
<dbReference type="PANTHER" id="PTHR30614:SF37">
    <property type="entry name" value="AMINO-ACID ABC TRANSPORTER PERMEASE PROTEIN YHDX-RELATED"/>
    <property type="match status" value="1"/>
</dbReference>
<gene>
    <name evidence="11" type="ORF">FHU39_001124</name>
</gene>
<dbReference type="GO" id="GO:0022857">
    <property type="term" value="F:transmembrane transporter activity"/>
    <property type="evidence" value="ECO:0007669"/>
    <property type="project" value="InterPro"/>
</dbReference>
<dbReference type="InterPro" id="IPR043429">
    <property type="entry name" value="ArtM/GltK/GlnP/TcyL/YhdX-like"/>
</dbReference>
<evidence type="ECO:0000256" key="3">
    <source>
        <dbReference type="ARBA" id="ARBA00022448"/>
    </source>
</evidence>
<organism evidence="11 12">
    <name type="scientific">Flexivirga oryzae</name>
    <dbReference type="NCBI Taxonomy" id="1794944"/>
    <lineage>
        <taxon>Bacteria</taxon>
        <taxon>Bacillati</taxon>
        <taxon>Actinomycetota</taxon>
        <taxon>Actinomycetes</taxon>
        <taxon>Micrococcales</taxon>
        <taxon>Dermacoccaceae</taxon>
        <taxon>Flexivirga</taxon>
    </lineage>
</organism>
<evidence type="ECO:0000256" key="2">
    <source>
        <dbReference type="ARBA" id="ARBA00010072"/>
    </source>
</evidence>
<protein>
    <submittedName>
        <fullName evidence="11">Glutamate transport system permease protein</fullName>
    </submittedName>
</protein>
<proteinExistence type="inferred from homology"/>
<dbReference type="RefSeq" id="WP_183319445.1">
    <property type="nucleotide sequence ID" value="NZ_JACHVQ010000001.1"/>
</dbReference>
<keyword evidence="6" id="KW-0029">Amino-acid transport</keyword>
<evidence type="ECO:0000256" key="7">
    <source>
        <dbReference type="ARBA" id="ARBA00022989"/>
    </source>
</evidence>
<comment type="similarity">
    <text evidence="2">Belongs to the binding-protein-dependent transport system permease family. HisMQ subfamily.</text>
</comment>
<evidence type="ECO:0000256" key="9">
    <source>
        <dbReference type="RuleBase" id="RU363032"/>
    </source>
</evidence>
<feature type="transmembrane region" description="Helical" evidence="9">
    <location>
        <begin position="20"/>
        <end position="41"/>
    </location>
</feature>
<dbReference type="EMBL" id="JACHVQ010000001">
    <property type="protein sequence ID" value="MBB2891140.1"/>
    <property type="molecule type" value="Genomic_DNA"/>
</dbReference>